<dbReference type="SMART" id="SM00213">
    <property type="entry name" value="UBQ"/>
    <property type="match status" value="1"/>
</dbReference>
<evidence type="ECO:0000259" key="2">
    <source>
        <dbReference type="PROSITE" id="PS50053"/>
    </source>
</evidence>
<dbReference type="InterPro" id="IPR039869">
    <property type="entry name" value="UBTD1/2"/>
</dbReference>
<dbReference type="SUPFAM" id="SSF54236">
    <property type="entry name" value="Ubiquitin-like"/>
    <property type="match status" value="1"/>
</dbReference>
<dbReference type="EMBL" id="NEDP02000770">
    <property type="protein sequence ID" value="OWF55074.1"/>
    <property type="molecule type" value="Genomic_DNA"/>
</dbReference>
<reference evidence="3 4" key="1">
    <citation type="journal article" date="2017" name="Nat. Ecol. Evol.">
        <title>Scallop genome provides insights into evolution of bilaterian karyotype and development.</title>
        <authorList>
            <person name="Wang S."/>
            <person name="Zhang J."/>
            <person name="Jiao W."/>
            <person name="Li J."/>
            <person name="Xun X."/>
            <person name="Sun Y."/>
            <person name="Guo X."/>
            <person name="Huan P."/>
            <person name="Dong B."/>
            <person name="Zhang L."/>
            <person name="Hu X."/>
            <person name="Sun X."/>
            <person name="Wang J."/>
            <person name="Zhao C."/>
            <person name="Wang Y."/>
            <person name="Wang D."/>
            <person name="Huang X."/>
            <person name="Wang R."/>
            <person name="Lv J."/>
            <person name="Li Y."/>
            <person name="Zhang Z."/>
            <person name="Liu B."/>
            <person name="Lu W."/>
            <person name="Hui Y."/>
            <person name="Liang J."/>
            <person name="Zhou Z."/>
            <person name="Hou R."/>
            <person name="Li X."/>
            <person name="Liu Y."/>
            <person name="Li H."/>
            <person name="Ning X."/>
            <person name="Lin Y."/>
            <person name="Zhao L."/>
            <person name="Xing Q."/>
            <person name="Dou J."/>
            <person name="Li Y."/>
            <person name="Mao J."/>
            <person name="Guo H."/>
            <person name="Dou H."/>
            <person name="Li T."/>
            <person name="Mu C."/>
            <person name="Jiang W."/>
            <person name="Fu Q."/>
            <person name="Fu X."/>
            <person name="Miao Y."/>
            <person name="Liu J."/>
            <person name="Yu Q."/>
            <person name="Li R."/>
            <person name="Liao H."/>
            <person name="Li X."/>
            <person name="Kong Y."/>
            <person name="Jiang Z."/>
            <person name="Chourrout D."/>
            <person name="Li R."/>
            <person name="Bao Z."/>
        </authorList>
    </citation>
    <scope>NUCLEOTIDE SEQUENCE [LARGE SCALE GENOMIC DNA]</scope>
    <source>
        <strain evidence="3 4">PY_sf001</strain>
    </source>
</reference>
<accession>A0A210R2A5</accession>
<dbReference type="Pfam" id="PF16455">
    <property type="entry name" value="UBD"/>
    <property type="match status" value="1"/>
</dbReference>
<proteinExistence type="predicted"/>
<feature type="domain" description="Ubiquitin-like" evidence="2">
    <location>
        <begin position="148"/>
        <end position="222"/>
    </location>
</feature>
<dbReference type="InterPro" id="IPR032752">
    <property type="entry name" value="DC-UbP/UBTD2_N"/>
</dbReference>
<dbReference type="Pfam" id="PF00240">
    <property type="entry name" value="ubiquitin"/>
    <property type="match status" value="1"/>
</dbReference>
<sequence length="231" mass="25580">MGGCIGSQRDNGPSSGESSDAAVALGRNQPLKPEKPKWKSDVPLTEGQLRSKRDEFWDTAPAFEGRKEIWDALKGAAYALETGDHTLAQAIVDGANISLPHGTLMDCYDELGNRYQLPVYVLSAPTNLIEEASEGDVDQDAENASPGLELPIKFRLSTINKDLKLYVRTTDTVLKLKNRIFEETEVEPARQRWFFAGRMLSDKLRIEDIKIPKSYVVQVIVSPETVLSEGS</sequence>
<dbReference type="Gene3D" id="3.10.20.90">
    <property type="entry name" value="Phosphatidylinositol 3-kinase Catalytic Subunit, Chain A, domain 1"/>
    <property type="match status" value="1"/>
</dbReference>
<evidence type="ECO:0000313" key="3">
    <source>
        <dbReference type="EMBL" id="OWF55074.1"/>
    </source>
</evidence>
<organism evidence="3 4">
    <name type="scientific">Mizuhopecten yessoensis</name>
    <name type="common">Japanese scallop</name>
    <name type="synonym">Patinopecten yessoensis</name>
    <dbReference type="NCBI Taxonomy" id="6573"/>
    <lineage>
        <taxon>Eukaryota</taxon>
        <taxon>Metazoa</taxon>
        <taxon>Spiralia</taxon>
        <taxon>Lophotrochozoa</taxon>
        <taxon>Mollusca</taxon>
        <taxon>Bivalvia</taxon>
        <taxon>Autobranchia</taxon>
        <taxon>Pteriomorphia</taxon>
        <taxon>Pectinida</taxon>
        <taxon>Pectinoidea</taxon>
        <taxon>Pectinidae</taxon>
        <taxon>Mizuhopecten</taxon>
    </lineage>
</organism>
<dbReference type="InterPro" id="IPR038169">
    <property type="entry name" value="DC-UbP/UBTD2_N_sf"/>
</dbReference>
<dbReference type="Gene3D" id="1.20.225.20">
    <property type="entry name" value="Ub domain-containing protein, DC-UbP/UBTD2, N-terminal domain"/>
    <property type="match status" value="1"/>
</dbReference>
<dbReference type="PANTHER" id="PTHR13609">
    <property type="entry name" value="UBIQUITIN DOMAIN CONTAINING 1 PROTEIN-RELATED"/>
    <property type="match status" value="1"/>
</dbReference>
<feature type="region of interest" description="Disordered" evidence="1">
    <location>
        <begin position="1"/>
        <end position="46"/>
    </location>
</feature>
<dbReference type="OrthoDB" id="1640476at2759"/>
<dbReference type="AlphaFoldDB" id="A0A210R2A5"/>
<comment type="caution">
    <text evidence="3">The sequence shown here is derived from an EMBL/GenBank/DDBJ whole genome shotgun (WGS) entry which is preliminary data.</text>
</comment>
<gene>
    <name evidence="3" type="ORF">KP79_PYT17057</name>
</gene>
<evidence type="ECO:0000256" key="1">
    <source>
        <dbReference type="SAM" id="MobiDB-lite"/>
    </source>
</evidence>
<dbReference type="Proteomes" id="UP000242188">
    <property type="component" value="Unassembled WGS sequence"/>
</dbReference>
<name>A0A210R2A5_MIZYE</name>
<keyword evidence="4" id="KW-1185">Reference proteome</keyword>
<dbReference type="PROSITE" id="PS50053">
    <property type="entry name" value="UBIQUITIN_2"/>
    <property type="match status" value="1"/>
</dbReference>
<evidence type="ECO:0000313" key="4">
    <source>
        <dbReference type="Proteomes" id="UP000242188"/>
    </source>
</evidence>
<dbReference type="InterPro" id="IPR029071">
    <property type="entry name" value="Ubiquitin-like_domsf"/>
</dbReference>
<feature type="compositionally biased region" description="Polar residues" evidence="1">
    <location>
        <begin position="8"/>
        <end position="18"/>
    </location>
</feature>
<protein>
    <submittedName>
        <fullName evidence="3">Ubiquitin domain-containing protein 2</fullName>
    </submittedName>
</protein>
<dbReference type="InterPro" id="IPR000626">
    <property type="entry name" value="Ubiquitin-like_dom"/>
</dbReference>
<dbReference type="CDD" id="cd01794">
    <property type="entry name" value="Ubl_UBTD"/>
    <property type="match status" value="1"/>
</dbReference>